<evidence type="ECO:0000256" key="3">
    <source>
        <dbReference type="ARBA" id="ARBA00022729"/>
    </source>
</evidence>
<reference evidence="6 7" key="1">
    <citation type="submission" date="2018-02" db="EMBL/GenBank/DDBJ databases">
        <title>Genomic Reconstructions from Amazon Rainforest and Pasture Soil Reveal Novel Insights into the Physiology of Candidate Phyla in Tropical Sites.</title>
        <authorList>
            <person name="Kroeger M.E."/>
            <person name="Delmont T."/>
            <person name="Eren A.M."/>
            <person name="Guo J."/>
            <person name="Meyer K.M."/>
            <person name="Khan K."/>
            <person name="Rodrigues J.L.M."/>
            <person name="Bohannan B.J.M."/>
            <person name="Tringe S."/>
            <person name="Borges C.D."/>
            <person name="Tiedje J."/>
            <person name="Tsai S.M."/>
            <person name="Nusslein K."/>
        </authorList>
    </citation>
    <scope>NUCLEOTIDE SEQUENCE [LARGE SCALE GENOMIC DNA]</scope>
    <source>
        <strain evidence="6">Amazon FNV 2010 28 9</strain>
    </source>
</reference>
<dbReference type="GO" id="GO:0015833">
    <property type="term" value="P:peptide transport"/>
    <property type="evidence" value="ECO:0007669"/>
    <property type="project" value="TreeGrafter"/>
</dbReference>
<keyword evidence="4" id="KW-1133">Transmembrane helix</keyword>
<comment type="similarity">
    <text evidence="1">Belongs to the bacterial solute-binding protein 5 family.</text>
</comment>
<keyword evidence="4" id="KW-0472">Membrane</keyword>
<dbReference type="EMBL" id="PSRQ01000062">
    <property type="protein sequence ID" value="PWU22504.1"/>
    <property type="molecule type" value="Genomic_DNA"/>
</dbReference>
<gene>
    <name evidence="6" type="ORF">C5B42_05820</name>
</gene>
<organism evidence="6 7">
    <name type="scientific">Candidatus Cerribacteria bacterium 'Amazon FNV 2010 28 9'</name>
    <dbReference type="NCBI Taxonomy" id="2081795"/>
    <lineage>
        <taxon>Bacteria</taxon>
        <taxon>Candidatus Cerribacteria</taxon>
    </lineage>
</organism>
<dbReference type="GO" id="GO:0042597">
    <property type="term" value="C:periplasmic space"/>
    <property type="evidence" value="ECO:0007669"/>
    <property type="project" value="UniProtKB-ARBA"/>
</dbReference>
<evidence type="ECO:0000313" key="7">
    <source>
        <dbReference type="Proteomes" id="UP000246104"/>
    </source>
</evidence>
<dbReference type="GO" id="GO:0043190">
    <property type="term" value="C:ATP-binding cassette (ABC) transporter complex"/>
    <property type="evidence" value="ECO:0007669"/>
    <property type="project" value="InterPro"/>
</dbReference>
<dbReference type="InterPro" id="IPR039424">
    <property type="entry name" value="SBP_5"/>
</dbReference>
<keyword evidence="2" id="KW-0813">Transport</keyword>
<keyword evidence="4" id="KW-0812">Transmembrane</keyword>
<dbReference type="Gene3D" id="3.40.190.10">
    <property type="entry name" value="Periplasmic binding protein-like II"/>
    <property type="match status" value="1"/>
</dbReference>
<proteinExistence type="inferred from homology"/>
<evidence type="ECO:0000256" key="2">
    <source>
        <dbReference type="ARBA" id="ARBA00022448"/>
    </source>
</evidence>
<dbReference type="Gene3D" id="3.90.76.10">
    <property type="entry name" value="Dipeptide-binding Protein, Domain 1"/>
    <property type="match status" value="1"/>
</dbReference>
<dbReference type="SUPFAM" id="SSF53850">
    <property type="entry name" value="Periplasmic binding protein-like II"/>
    <property type="match status" value="1"/>
</dbReference>
<evidence type="ECO:0000313" key="6">
    <source>
        <dbReference type="EMBL" id="PWU22504.1"/>
    </source>
</evidence>
<protein>
    <recommendedName>
        <fullName evidence="5">Solute-binding protein family 5 domain-containing protein</fullName>
    </recommendedName>
</protein>
<feature type="transmembrane region" description="Helical" evidence="4">
    <location>
        <begin position="21"/>
        <end position="41"/>
    </location>
</feature>
<dbReference type="PANTHER" id="PTHR30290">
    <property type="entry name" value="PERIPLASMIC BINDING COMPONENT OF ABC TRANSPORTER"/>
    <property type="match status" value="1"/>
</dbReference>
<accession>A0A317JR11</accession>
<sequence>MRGWRRTLWYVQAFYDRHKTVLIVSVIAGVILSLISIRLFAVIPGLKKTIYIGRVGHYSLAAIPRDIQEKVSFGLTQSFENGDVVPALASSFSREENGKAYRFTIRPKVAWQDGKEVTPEDVTYNFADTQVSRSQNDIVFRLTAQKQDPNAQEPVLPVSFTSIVSQPLFRQISYHNILFQPRQEIVGLGKYRIASISNQSGSIDEMTLESNSDELVYRFYATEHDAIIGFKRGEVDTVEGLLGTEDLSAQQNVGVTARTHTDEYIGLFFNMVQLENINNPLANKQLRQALNFALQKPTQNRAISPIDPQSFAYITQANDVENYNQNMTTATNLLMKLETPTKIVLDLQTPPNYTSIADQAKHDWEELGNMTADQCEQTNAAPRDQCENKRIQVNEHITSFPDTQNFQVIVAGQQIPNDPDQYTMWDSTQPTNFTHYKNPRVDKLLEDGRRTTDKEQRKLIYQEFQTTLVQDSPVIFYQYITTYDVARKVKLL</sequence>
<evidence type="ECO:0000259" key="5">
    <source>
        <dbReference type="Pfam" id="PF00496"/>
    </source>
</evidence>
<dbReference type="PANTHER" id="PTHR30290:SF9">
    <property type="entry name" value="OLIGOPEPTIDE-BINDING PROTEIN APPA"/>
    <property type="match status" value="1"/>
</dbReference>
<dbReference type="Pfam" id="PF00496">
    <property type="entry name" value="SBP_bac_5"/>
    <property type="match status" value="1"/>
</dbReference>
<comment type="caution">
    <text evidence="6">The sequence shown here is derived from an EMBL/GenBank/DDBJ whole genome shotgun (WGS) entry which is preliminary data.</text>
</comment>
<dbReference type="Proteomes" id="UP000246104">
    <property type="component" value="Unassembled WGS sequence"/>
</dbReference>
<dbReference type="AlphaFoldDB" id="A0A317JR11"/>
<dbReference type="InterPro" id="IPR030678">
    <property type="entry name" value="Peptide/Ni-bd"/>
</dbReference>
<evidence type="ECO:0000256" key="4">
    <source>
        <dbReference type="SAM" id="Phobius"/>
    </source>
</evidence>
<evidence type="ECO:0000256" key="1">
    <source>
        <dbReference type="ARBA" id="ARBA00005695"/>
    </source>
</evidence>
<dbReference type="Gene3D" id="3.10.105.10">
    <property type="entry name" value="Dipeptide-binding Protein, Domain 3"/>
    <property type="match status" value="1"/>
</dbReference>
<keyword evidence="3" id="KW-0732">Signal</keyword>
<dbReference type="PIRSF" id="PIRSF002741">
    <property type="entry name" value="MppA"/>
    <property type="match status" value="1"/>
</dbReference>
<feature type="domain" description="Solute-binding protein family 5" evidence="5">
    <location>
        <begin position="84"/>
        <end position="424"/>
    </location>
</feature>
<dbReference type="InterPro" id="IPR000914">
    <property type="entry name" value="SBP_5_dom"/>
</dbReference>
<name>A0A317JR11_9BACT</name>
<dbReference type="GO" id="GO:1904680">
    <property type="term" value="F:peptide transmembrane transporter activity"/>
    <property type="evidence" value="ECO:0007669"/>
    <property type="project" value="TreeGrafter"/>
</dbReference>